<reference evidence="8 11" key="2">
    <citation type="submission" date="2016-07" db="EMBL/GenBank/DDBJ databases">
        <title>Complete genome sequences of Bordetella pseudohinzii.</title>
        <authorList>
            <person name="Spilker T."/>
            <person name="Darrah R."/>
            <person name="LiPuma J.J."/>
        </authorList>
    </citation>
    <scope>NUCLEOTIDE SEQUENCE [LARGE SCALE GENOMIC DNA]</scope>
    <source>
        <strain evidence="8 11">HI4681</strain>
    </source>
</reference>
<protein>
    <submittedName>
        <fullName evidence="9">Uncharacterized inner membrane transporter yiJE</fullName>
    </submittedName>
</protein>
<evidence type="ECO:0000256" key="6">
    <source>
        <dbReference type="SAM" id="Phobius"/>
    </source>
</evidence>
<feature type="domain" description="EamA" evidence="7">
    <location>
        <begin position="159"/>
        <end position="294"/>
    </location>
</feature>
<proteinExistence type="inferred from homology"/>
<feature type="transmembrane region" description="Helical" evidence="6">
    <location>
        <begin position="71"/>
        <end position="91"/>
    </location>
</feature>
<keyword evidence="5 6" id="KW-0472">Membrane</keyword>
<dbReference type="Proteomes" id="UP000092950">
    <property type="component" value="Chromosome"/>
</dbReference>
<dbReference type="PANTHER" id="PTHR32322:SF2">
    <property type="entry name" value="EAMA DOMAIN-CONTAINING PROTEIN"/>
    <property type="match status" value="1"/>
</dbReference>
<evidence type="ECO:0000313" key="10">
    <source>
        <dbReference type="Proteomes" id="UP000053096"/>
    </source>
</evidence>
<dbReference type="RefSeq" id="WP_043209271.1">
    <property type="nucleotide sequence ID" value="NZ_CAJGUP010000170.1"/>
</dbReference>
<evidence type="ECO:0000256" key="3">
    <source>
        <dbReference type="ARBA" id="ARBA00022692"/>
    </source>
</evidence>
<dbReference type="InterPro" id="IPR050638">
    <property type="entry name" value="AA-Vitamin_Transporters"/>
</dbReference>
<feature type="transmembrane region" description="Helical" evidence="6">
    <location>
        <begin position="222"/>
        <end position="243"/>
    </location>
</feature>
<dbReference type="AlphaFoldDB" id="A0A0J6CA16"/>
<dbReference type="EMBL" id="CP016440">
    <property type="protein sequence ID" value="ANY16424.1"/>
    <property type="molecule type" value="Genomic_DNA"/>
</dbReference>
<feature type="domain" description="EamA" evidence="7">
    <location>
        <begin position="16"/>
        <end position="142"/>
    </location>
</feature>
<evidence type="ECO:0000259" key="7">
    <source>
        <dbReference type="Pfam" id="PF00892"/>
    </source>
</evidence>
<dbReference type="Pfam" id="PF00892">
    <property type="entry name" value="EamA"/>
    <property type="match status" value="2"/>
</dbReference>
<reference evidence="9 10" key="1">
    <citation type="submission" date="2015-09" db="EMBL/GenBank/DDBJ databases">
        <authorList>
            <person name="Jackson K.R."/>
            <person name="Lunt B.L."/>
            <person name="Fisher J.N.B."/>
            <person name="Gardner A.V."/>
            <person name="Bailey M.E."/>
            <person name="Deus L.M."/>
            <person name="Earl A.S."/>
            <person name="Gibby P.D."/>
            <person name="Hartmann K.A."/>
            <person name="Liu J.E."/>
            <person name="Manci A.M."/>
            <person name="Nielsen D.A."/>
            <person name="Solomon M.B."/>
            <person name="Breakwell D.P."/>
            <person name="Burnett S.H."/>
            <person name="Grose J.H."/>
        </authorList>
    </citation>
    <scope>NUCLEOTIDE SEQUENCE [LARGE SCALE GENOMIC DNA]</scope>
    <source>
        <strain evidence="9 10">2789STDY5608636</strain>
    </source>
</reference>
<dbReference type="KEGG" id="bpdz:BBN53_11280"/>
<dbReference type="InterPro" id="IPR037185">
    <property type="entry name" value="EmrE-like"/>
</dbReference>
<dbReference type="Proteomes" id="UP000053096">
    <property type="component" value="Unassembled WGS sequence"/>
</dbReference>
<accession>A0A0M7CDD0</accession>
<evidence type="ECO:0000313" key="9">
    <source>
        <dbReference type="EMBL" id="CUI37276.1"/>
    </source>
</evidence>
<dbReference type="OrthoDB" id="184388at2"/>
<feature type="transmembrane region" description="Helical" evidence="6">
    <location>
        <begin position="252"/>
        <end position="271"/>
    </location>
</feature>
<sequence>MTPARRPLDGFATGTMLVLCLCWAMQQIAIKLVAQDVAPLLQIGLRSAFAAVVLGLVLLRAEGLRFWRDGSARAGLGVGLLFALEFVFVALGLHYTTASHMAVFLYTAPIFAALGLHARVPGERLKPLQWAGVVLAFAGIATAFLGKPAPTAAAPNMLLGDVLGLLAGAAWGLTTVGIRASRLSEAPAAKTLFYQMACAALALPLLHGLMGGASPVWTAPALYSLAFQCVAVALFSYLVWFWLLRRYLATRLSVLSFLTPLFGVGLGVALLDEPLDGHFAAGAALVLAGITLVSAAGMLQAWWARRQAC</sequence>
<evidence type="ECO:0000256" key="4">
    <source>
        <dbReference type="ARBA" id="ARBA00022989"/>
    </source>
</evidence>
<feature type="transmembrane region" description="Helical" evidence="6">
    <location>
        <begin position="128"/>
        <end position="146"/>
    </location>
</feature>
<dbReference type="PANTHER" id="PTHR32322">
    <property type="entry name" value="INNER MEMBRANE TRANSPORTER"/>
    <property type="match status" value="1"/>
</dbReference>
<dbReference type="InterPro" id="IPR000620">
    <property type="entry name" value="EamA_dom"/>
</dbReference>
<accession>A0A0J6CA16</accession>
<evidence type="ECO:0000313" key="11">
    <source>
        <dbReference type="Proteomes" id="UP000092950"/>
    </source>
</evidence>
<dbReference type="SUPFAM" id="SSF103481">
    <property type="entry name" value="Multidrug resistance efflux transporter EmrE"/>
    <property type="match status" value="2"/>
</dbReference>
<keyword evidence="11" id="KW-1185">Reference proteome</keyword>
<feature type="transmembrane region" description="Helical" evidence="6">
    <location>
        <begin position="158"/>
        <end position="180"/>
    </location>
</feature>
<feature type="transmembrane region" description="Helical" evidence="6">
    <location>
        <begin position="12"/>
        <end position="34"/>
    </location>
</feature>
<evidence type="ECO:0000256" key="2">
    <source>
        <dbReference type="ARBA" id="ARBA00007362"/>
    </source>
</evidence>
<feature type="transmembrane region" description="Helical" evidence="6">
    <location>
        <begin position="40"/>
        <end position="59"/>
    </location>
</feature>
<evidence type="ECO:0000256" key="5">
    <source>
        <dbReference type="ARBA" id="ARBA00023136"/>
    </source>
</evidence>
<evidence type="ECO:0000313" key="8">
    <source>
        <dbReference type="EMBL" id="ANY16424.1"/>
    </source>
</evidence>
<evidence type="ECO:0000256" key="1">
    <source>
        <dbReference type="ARBA" id="ARBA00004141"/>
    </source>
</evidence>
<dbReference type="EMBL" id="CYTV01000001">
    <property type="protein sequence ID" value="CUI37276.1"/>
    <property type="molecule type" value="Genomic_DNA"/>
</dbReference>
<feature type="transmembrane region" description="Helical" evidence="6">
    <location>
        <begin position="192"/>
        <end position="210"/>
    </location>
</feature>
<keyword evidence="3 6" id="KW-0812">Transmembrane</keyword>
<feature type="transmembrane region" description="Helical" evidence="6">
    <location>
        <begin position="97"/>
        <end position="116"/>
    </location>
</feature>
<name>A0A0J6CA16_9BORD</name>
<comment type="similarity">
    <text evidence="2">Belongs to the EamA transporter family.</text>
</comment>
<keyword evidence="4 6" id="KW-1133">Transmembrane helix</keyword>
<dbReference type="GO" id="GO:0016020">
    <property type="term" value="C:membrane"/>
    <property type="evidence" value="ECO:0007669"/>
    <property type="project" value="UniProtKB-SubCell"/>
</dbReference>
<gene>
    <name evidence="9" type="primary">yijE_2</name>
    <name evidence="8" type="ORF">BBN53_11280</name>
    <name evidence="9" type="ORF">ERS370011_00300</name>
</gene>
<comment type="subcellular location">
    <subcellularLocation>
        <location evidence="1">Membrane</location>
        <topology evidence="1">Multi-pass membrane protein</topology>
    </subcellularLocation>
</comment>
<feature type="transmembrane region" description="Helical" evidence="6">
    <location>
        <begin position="277"/>
        <end position="303"/>
    </location>
</feature>
<organism evidence="9 10">
    <name type="scientific">Bordetella pseudohinzii</name>
    <dbReference type="NCBI Taxonomy" id="1331258"/>
    <lineage>
        <taxon>Bacteria</taxon>
        <taxon>Pseudomonadati</taxon>
        <taxon>Pseudomonadota</taxon>
        <taxon>Betaproteobacteria</taxon>
        <taxon>Burkholderiales</taxon>
        <taxon>Alcaligenaceae</taxon>
        <taxon>Bordetella</taxon>
    </lineage>
</organism>